<name>A0A9P0BAB1_BRAAE</name>
<evidence type="ECO:0000259" key="1">
    <source>
        <dbReference type="PROSITE" id="PS51827"/>
    </source>
</evidence>
<accession>A0A9P0BAB1</accession>
<feature type="domain" description="XRN2-binding (XTBD)" evidence="1">
    <location>
        <begin position="11"/>
        <end position="95"/>
    </location>
</feature>
<dbReference type="Proteomes" id="UP001154078">
    <property type="component" value="Chromosome 5"/>
</dbReference>
<dbReference type="EMBL" id="OV121136">
    <property type="protein sequence ID" value="CAH0558290.1"/>
    <property type="molecule type" value="Genomic_DNA"/>
</dbReference>
<keyword evidence="3" id="KW-1185">Reference proteome</keyword>
<proteinExistence type="predicted"/>
<dbReference type="PROSITE" id="PS51827">
    <property type="entry name" value="XTBD"/>
    <property type="match status" value="1"/>
</dbReference>
<sequence length="116" mass="13715">MAKTFPTDWDIEDYRDDTEPDDHWALRKEFMRVHKGKFSEEYLVALARTFTNIEFMGCMYPAALMIRIAELSKDVARDYREVKKTKLQRTFVSASNAAENKVRYIDKSSLFVLMIF</sequence>
<evidence type="ECO:0000313" key="2">
    <source>
        <dbReference type="EMBL" id="CAH0558290.1"/>
    </source>
</evidence>
<dbReference type="OrthoDB" id="2359216at2759"/>
<evidence type="ECO:0000313" key="3">
    <source>
        <dbReference type="Proteomes" id="UP001154078"/>
    </source>
</evidence>
<dbReference type="Pfam" id="PF11952">
    <property type="entry name" value="XTBD"/>
    <property type="match status" value="1"/>
</dbReference>
<dbReference type="InterPro" id="IPR021859">
    <property type="entry name" value="XTBD"/>
</dbReference>
<organism evidence="2 3">
    <name type="scientific">Brassicogethes aeneus</name>
    <name type="common">Rape pollen beetle</name>
    <name type="synonym">Meligethes aeneus</name>
    <dbReference type="NCBI Taxonomy" id="1431903"/>
    <lineage>
        <taxon>Eukaryota</taxon>
        <taxon>Metazoa</taxon>
        <taxon>Ecdysozoa</taxon>
        <taxon>Arthropoda</taxon>
        <taxon>Hexapoda</taxon>
        <taxon>Insecta</taxon>
        <taxon>Pterygota</taxon>
        <taxon>Neoptera</taxon>
        <taxon>Endopterygota</taxon>
        <taxon>Coleoptera</taxon>
        <taxon>Polyphaga</taxon>
        <taxon>Cucujiformia</taxon>
        <taxon>Nitidulidae</taxon>
        <taxon>Meligethinae</taxon>
        <taxon>Brassicogethes</taxon>
    </lineage>
</organism>
<dbReference type="PANTHER" id="PTHR48430:SF1">
    <property type="entry name" value="PARTNER OF XRN-2 PROTEIN 1"/>
    <property type="match status" value="1"/>
</dbReference>
<protein>
    <recommendedName>
        <fullName evidence="1">XRN2-binding (XTBD) domain-containing protein</fullName>
    </recommendedName>
</protein>
<dbReference type="AlphaFoldDB" id="A0A9P0BAB1"/>
<gene>
    <name evidence="2" type="ORF">MELIAE_LOCUS8796</name>
</gene>
<reference evidence="2" key="1">
    <citation type="submission" date="2021-12" db="EMBL/GenBank/DDBJ databases">
        <authorList>
            <person name="King R."/>
        </authorList>
    </citation>
    <scope>NUCLEOTIDE SEQUENCE</scope>
</reference>
<dbReference type="PANTHER" id="PTHR48430">
    <property type="entry name" value="PARTNER OF XRN-2 PROTEIN 1"/>
    <property type="match status" value="1"/>
</dbReference>